<dbReference type="InterPro" id="IPR036397">
    <property type="entry name" value="RNaseH_sf"/>
</dbReference>
<dbReference type="InterPro" id="IPR051274">
    <property type="entry name" value="3-5_Exoribonuclease"/>
</dbReference>
<accession>A0A1I7WMQ2</accession>
<dbReference type="AlphaFoldDB" id="A0A1I7WMQ2"/>
<dbReference type="SUPFAM" id="SSF53098">
    <property type="entry name" value="Ribonuclease H-like"/>
    <property type="match status" value="1"/>
</dbReference>
<keyword evidence="2" id="KW-1185">Reference proteome</keyword>
<reference evidence="3" key="1">
    <citation type="submission" date="2016-11" db="UniProtKB">
        <authorList>
            <consortium name="WormBaseParasite"/>
        </authorList>
    </citation>
    <scope>IDENTIFICATION</scope>
</reference>
<dbReference type="Gene3D" id="3.30.420.10">
    <property type="entry name" value="Ribonuclease H-like superfamily/Ribonuclease H"/>
    <property type="match status" value="1"/>
</dbReference>
<dbReference type="Proteomes" id="UP000095283">
    <property type="component" value="Unplaced"/>
</dbReference>
<evidence type="ECO:0000259" key="1">
    <source>
        <dbReference type="Pfam" id="PF00929"/>
    </source>
</evidence>
<dbReference type="InterPro" id="IPR012337">
    <property type="entry name" value="RNaseH-like_sf"/>
</dbReference>
<dbReference type="Pfam" id="PF00929">
    <property type="entry name" value="RNase_T"/>
    <property type="match status" value="1"/>
</dbReference>
<dbReference type="GO" id="GO:0003676">
    <property type="term" value="F:nucleic acid binding"/>
    <property type="evidence" value="ECO:0007669"/>
    <property type="project" value="InterPro"/>
</dbReference>
<evidence type="ECO:0000313" key="3">
    <source>
        <dbReference type="WBParaSite" id="Hba_06433"/>
    </source>
</evidence>
<dbReference type="PANTHER" id="PTHR23044:SF61">
    <property type="entry name" value="3'-5' EXORIBONUCLEASE 1-RELATED"/>
    <property type="match status" value="1"/>
</dbReference>
<name>A0A1I7WMQ2_HETBA</name>
<dbReference type="WBParaSite" id="Hba_06433">
    <property type="protein sequence ID" value="Hba_06433"/>
    <property type="gene ID" value="Hba_06433"/>
</dbReference>
<evidence type="ECO:0000313" key="2">
    <source>
        <dbReference type="Proteomes" id="UP000095283"/>
    </source>
</evidence>
<protein>
    <submittedName>
        <fullName evidence="3">Exonuclease domain-containing protein</fullName>
    </submittedName>
</protein>
<dbReference type="PANTHER" id="PTHR23044">
    <property type="entry name" value="3'-5' EXONUCLEASE ERI1-RELATED"/>
    <property type="match status" value="1"/>
</dbReference>
<organism evidence="2 3">
    <name type="scientific">Heterorhabditis bacteriophora</name>
    <name type="common">Entomopathogenic nematode worm</name>
    <dbReference type="NCBI Taxonomy" id="37862"/>
    <lineage>
        <taxon>Eukaryota</taxon>
        <taxon>Metazoa</taxon>
        <taxon>Ecdysozoa</taxon>
        <taxon>Nematoda</taxon>
        <taxon>Chromadorea</taxon>
        <taxon>Rhabditida</taxon>
        <taxon>Rhabditina</taxon>
        <taxon>Rhabditomorpha</taxon>
        <taxon>Strongyloidea</taxon>
        <taxon>Heterorhabditidae</taxon>
        <taxon>Heterorhabditis</taxon>
    </lineage>
</organism>
<dbReference type="InterPro" id="IPR013520">
    <property type="entry name" value="Ribonucl_H"/>
</dbReference>
<feature type="domain" description="Exonuclease" evidence="1">
    <location>
        <begin position="3"/>
        <end position="58"/>
    </location>
</feature>
<sequence>MNARTWEVESRFHHYVRPTCRPDLTTFCTQLTGIIQEMVDSQSTLDEVLQKFDKWMENVGLTQITK</sequence>
<proteinExistence type="predicted"/>